<dbReference type="Proteomes" id="UP001054902">
    <property type="component" value="Unassembled WGS sequence"/>
</dbReference>
<keyword evidence="8" id="KW-1185">Reference proteome</keyword>
<reference evidence="7 8" key="1">
    <citation type="journal article" date="2021" name="Sci. Rep.">
        <title>The genome of the diatom Chaetoceros tenuissimus carries an ancient integrated fragment of an extant virus.</title>
        <authorList>
            <person name="Hongo Y."/>
            <person name="Kimura K."/>
            <person name="Takaki Y."/>
            <person name="Yoshida Y."/>
            <person name="Baba S."/>
            <person name="Kobayashi G."/>
            <person name="Nagasaki K."/>
            <person name="Hano T."/>
            <person name="Tomaru Y."/>
        </authorList>
    </citation>
    <scope>NUCLEOTIDE SEQUENCE [LARGE SCALE GENOMIC DNA]</scope>
    <source>
        <strain evidence="7 8">NIES-3715</strain>
    </source>
</reference>
<dbReference type="EMBL" id="BLLK01000049">
    <property type="protein sequence ID" value="GFH55476.1"/>
    <property type="molecule type" value="Genomic_DNA"/>
</dbReference>
<evidence type="ECO:0000256" key="4">
    <source>
        <dbReference type="ARBA" id="ARBA00023136"/>
    </source>
</evidence>
<dbReference type="PROSITE" id="PS50262">
    <property type="entry name" value="G_PROTEIN_RECEP_F1_2"/>
    <property type="match status" value="1"/>
</dbReference>
<evidence type="ECO:0000256" key="5">
    <source>
        <dbReference type="SAM" id="Phobius"/>
    </source>
</evidence>
<feature type="transmembrane region" description="Helical" evidence="5">
    <location>
        <begin position="52"/>
        <end position="74"/>
    </location>
</feature>
<organism evidence="7 8">
    <name type="scientific">Chaetoceros tenuissimus</name>
    <dbReference type="NCBI Taxonomy" id="426638"/>
    <lineage>
        <taxon>Eukaryota</taxon>
        <taxon>Sar</taxon>
        <taxon>Stramenopiles</taxon>
        <taxon>Ochrophyta</taxon>
        <taxon>Bacillariophyta</taxon>
        <taxon>Coscinodiscophyceae</taxon>
        <taxon>Chaetocerotophycidae</taxon>
        <taxon>Chaetocerotales</taxon>
        <taxon>Chaetocerotaceae</taxon>
        <taxon>Chaetoceros</taxon>
    </lineage>
</organism>
<dbReference type="AlphaFoldDB" id="A0AAD3D296"/>
<dbReference type="PANTHER" id="PTHR23112:SF0">
    <property type="entry name" value="TRANSMEMBRANE PROTEIN 116"/>
    <property type="match status" value="1"/>
</dbReference>
<dbReference type="PANTHER" id="PTHR23112">
    <property type="entry name" value="G PROTEIN-COUPLED RECEPTOR 157-RELATED"/>
    <property type="match status" value="1"/>
</dbReference>
<dbReference type="Gene3D" id="1.20.1070.10">
    <property type="entry name" value="Rhodopsin 7-helix transmembrane proteins"/>
    <property type="match status" value="1"/>
</dbReference>
<accession>A0AAD3D296</accession>
<protein>
    <recommendedName>
        <fullName evidence="6">G-protein coupled receptors family 1 profile domain-containing protein</fullName>
    </recommendedName>
</protein>
<name>A0AAD3D296_9STRA</name>
<proteinExistence type="predicted"/>
<evidence type="ECO:0000256" key="2">
    <source>
        <dbReference type="ARBA" id="ARBA00022692"/>
    </source>
</evidence>
<evidence type="ECO:0000313" key="8">
    <source>
        <dbReference type="Proteomes" id="UP001054902"/>
    </source>
</evidence>
<comment type="subcellular location">
    <subcellularLocation>
        <location evidence="1">Membrane</location>
        <topology evidence="1">Multi-pass membrane protein</topology>
    </subcellularLocation>
</comment>
<comment type="caution">
    <text evidence="7">The sequence shown here is derived from an EMBL/GenBank/DDBJ whole genome shotgun (WGS) entry which is preliminary data.</text>
</comment>
<feature type="transmembrane region" description="Helical" evidence="5">
    <location>
        <begin position="20"/>
        <end position="40"/>
    </location>
</feature>
<keyword evidence="4 5" id="KW-0472">Membrane</keyword>
<sequence>MGMNGMNTLSTGDIIERVFSYIFSFLSLVGGSMIISSVFRSKQNRENIQQKIVGLMSVADVAFALLRLTGMFFAPRNWAEGNLGNSVTCNIQGFAAILVWVSTLFYSCSLALYYLLVIRYNWKSRRLLKVTKYLYFGPPISGLLLAVLSICFNGINFKSRPYDICFSTPSDFSDLSGFIEIVNIGGVCTFIFMVIFNAICIFIVYFHVRKTERRSMRWNTRASLVMLQRTKQVSRQFQLFTLIFLTPSIIQMSGGIMAFSGVNVPLWYSRIGLVLLSSSGFLNAIVYFRIRNARLQQERPDWSKFRISVSIVNDTLFPCAKRSSMIFEDVEPSIHTSDFSISDDDDDMEVRDDIERDGVLRHSRKEPSKNDRVEIKEGGWQTLRAAGIKSIRKNECCDKQTPTRAKALNKVEIVQEKGDWRTLRAAGVRTIKN</sequence>
<evidence type="ECO:0000256" key="3">
    <source>
        <dbReference type="ARBA" id="ARBA00022989"/>
    </source>
</evidence>
<dbReference type="InterPro" id="IPR017452">
    <property type="entry name" value="GPCR_Rhodpsn_7TM"/>
</dbReference>
<feature type="transmembrane region" description="Helical" evidence="5">
    <location>
        <begin position="175"/>
        <end position="208"/>
    </location>
</feature>
<evidence type="ECO:0000313" key="7">
    <source>
        <dbReference type="EMBL" id="GFH55476.1"/>
    </source>
</evidence>
<feature type="domain" description="G-protein coupled receptors family 1 profile" evidence="6">
    <location>
        <begin position="30"/>
        <end position="287"/>
    </location>
</feature>
<evidence type="ECO:0000256" key="1">
    <source>
        <dbReference type="ARBA" id="ARBA00004141"/>
    </source>
</evidence>
<keyword evidence="3 5" id="KW-1133">Transmembrane helix</keyword>
<keyword evidence="2 5" id="KW-0812">Transmembrane</keyword>
<feature type="transmembrane region" description="Helical" evidence="5">
    <location>
        <begin position="133"/>
        <end position="155"/>
    </location>
</feature>
<dbReference type="SUPFAM" id="SSF81321">
    <property type="entry name" value="Family A G protein-coupled receptor-like"/>
    <property type="match status" value="1"/>
</dbReference>
<dbReference type="GO" id="GO:0004930">
    <property type="term" value="F:G protein-coupled receptor activity"/>
    <property type="evidence" value="ECO:0007669"/>
    <property type="project" value="TreeGrafter"/>
</dbReference>
<feature type="transmembrane region" description="Helical" evidence="5">
    <location>
        <begin position="239"/>
        <end position="261"/>
    </location>
</feature>
<dbReference type="GO" id="GO:0007189">
    <property type="term" value="P:adenylate cyclase-activating G protein-coupled receptor signaling pathway"/>
    <property type="evidence" value="ECO:0007669"/>
    <property type="project" value="TreeGrafter"/>
</dbReference>
<feature type="transmembrane region" description="Helical" evidence="5">
    <location>
        <begin position="267"/>
        <end position="290"/>
    </location>
</feature>
<gene>
    <name evidence="7" type="ORF">CTEN210_11952</name>
</gene>
<dbReference type="GO" id="GO:0005886">
    <property type="term" value="C:plasma membrane"/>
    <property type="evidence" value="ECO:0007669"/>
    <property type="project" value="TreeGrafter"/>
</dbReference>
<evidence type="ECO:0000259" key="6">
    <source>
        <dbReference type="PROSITE" id="PS50262"/>
    </source>
</evidence>
<feature type="transmembrane region" description="Helical" evidence="5">
    <location>
        <begin position="94"/>
        <end position="121"/>
    </location>
</feature>